<dbReference type="OrthoDB" id="9811616at2"/>
<dbReference type="Gene3D" id="1.10.472.20">
    <property type="entry name" value="Nitrile hydratase, beta subunit"/>
    <property type="match status" value="1"/>
</dbReference>
<accession>A0A2V4NGH4</accession>
<keyword evidence="4" id="KW-1185">Reference proteome</keyword>
<dbReference type="RefSeq" id="WP_110794746.1">
    <property type="nucleotide sequence ID" value="NZ_KZ826481.1"/>
</dbReference>
<evidence type="ECO:0000313" key="3">
    <source>
        <dbReference type="EMBL" id="PYC49170.1"/>
    </source>
</evidence>
<feature type="transmembrane region" description="Helical" evidence="1">
    <location>
        <begin position="20"/>
        <end position="41"/>
    </location>
</feature>
<dbReference type="EMBL" id="QFVT01000002">
    <property type="protein sequence ID" value="PYC49170.1"/>
    <property type="molecule type" value="Genomic_DNA"/>
</dbReference>
<dbReference type="NCBIfam" id="TIGR03889">
    <property type="entry name" value="nitrile_acc"/>
    <property type="match status" value="1"/>
</dbReference>
<reference evidence="3 4" key="1">
    <citation type="submission" date="2018-05" db="EMBL/GenBank/DDBJ databases">
        <title>Oceanovita maritima gen. nov., sp. nov., a marine bacterium in the family Rhodobacteraceae isolated from surface seawater of Lundu port Xiamen, China.</title>
        <authorList>
            <person name="Hetharua B.H."/>
            <person name="Min D."/>
            <person name="Liao H."/>
            <person name="Tian Y."/>
        </authorList>
    </citation>
    <scope>NUCLEOTIDE SEQUENCE [LARGE SCALE GENOMIC DNA]</scope>
    <source>
        <strain evidence="3 4">FSX-11</strain>
    </source>
</reference>
<keyword evidence="1" id="KW-1133">Transmembrane helix</keyword>
<feature type="domain" description="Nitrile hydratase beta subunit-like N-terminal" evidence="2">
    <location>
        <begin position="10"/>
        <end position="94"/>
    </location>
</feature>
<evidence type="ECO:0000259" key="2">
    <source>
        <dbReference type="Pfam" id="PF21006"/>
    </source>
</evidence>
<dbReference type="SUPFAM" id="SSF50090">
    <property type="entry name" value="Electron transport accessory proteins"/>
    <property type="match status" value="1"/>
</dbReference>
<protein>
    <submittedName>
        <fullName evidence="3">Nitrile hydratase accessory protein</fullName>
    </submittedName>
</protein>
<dbReference type="InterPro" id="IPR008990">
    <property type="entry name" value="Elect_transpt_acc-like_dom_sf"/>
</dbReference>
<dbReference type="InterPro" id="IPR049054">
    <property type="entry name" value="CN_hydtase_beta-like_N"/>
</dbReference>
<comment type="caution">
    <text evidence="3">The sequence shown here is derived from an EMBL/GenBank/DDBJ whole genome shotgun (WGS) entry which is preliminary data.</text>
</comment>
<dbReference type="InterPro" id="IPR023808">
    <property type="entry name" value="Nitrile_Hydratase_acc_put"/>
</dbReference>
<gene>
    <name evidence="3" type="ORF">DI396_03770</name>
</gene>
<dbReference type="InterPro" id="IPR042262">
    <property type="entry name" value="CN_hydtase_beta_C"/>
</dbReference>
<keyword evidence="1" id="KW-0812">Transmembrane</keyword>
<sequence>MTDSNEEIPSTDPAFSEPWHAQLFAMTLGLSAAGFFTWTQWTEAFGARLKRDGAKRPLDGGADYYGVWLDTLEDILASSGKISAEERAQIKAAWEAAYLSTPHGKPVKLQR</sequence>
<evidence type="ECO:0000313" key="4">
    <source>
        <dbReference type="Proteomes" id="UP000248012"/>
    </source>
</evidence>
<evidence type="ECO:0000256" key="1">
    <source>
        <dbReference type="SAM" id="Phobius"/>
    </source>
</evidence>
<name>A0A2V4NGH4_9RHOB</name>
<dbReference type="Proteomes" id="UP000248012">
    <property type="component" value="Unassembled WGS sequence"/>
</dbReference>
<proteinExistence type="predicted"/>
<dbReference type="AlphaFoldDB" id="A0A2V4NGH4"/>
<keyword evidence="1" id="KW-0472">Membrane</keyword>
<organism evidence="3 4">
    <name type="scientific">Litorivita pollutaquae</name>
    <dbReference type="NCBI Taxonomy" id="2200892"/>
    <lineage>
        <taxon>Bacteria</taxon>
        <taxon>Pseudomonadati</taxon>
        <taxon>Pseudomonadota</taxon>
        <taxon>Alphaproteobacteria</taxon>
        <taxon>Rhodobacterales</taxon>
        <taxon>Paracoccaceae</taxon>
        <taxon>Litorivita</taxon>
    </lineage>
</organism>
<dbReference type="Pfam" id="PF21006">
    <property type="entry name" value="NHase_beta_N"/>
    <property type="match status" value="1"/>
</dbReference>